<dbReference type="AlphaFoldDB" id="A0A7V4U1Q9"/>
<dbReference type="PANTHER" id="PTHR12815">
    <property type="entry name" value="SORTING AND ASSEMBLY MACHINERY SAMM50 PROTEIN FAMILY MEMBER"/>
    <property type="match status" value="1"/>
</dbReference>
<sequence>MAERFSRITSAAFFSLCVILLFSPAGSYSQQPVYPPVVGNIVIMGNNSTDEEIIRRELLFTEGDTLNDSMLVISENRLNNLLLFNRVEINLIPAQDRVIVLIQVTERLYIFPYPVLQLEDRDWNKITYGFGIVHENFRGRNEKLAANVLFGNRPGFNIKYYNPWFGGKAHLSGGIFLKKFQMDNRLYGFPERHFDMDFFFGKNWTYYFSNRIALGRIDISVDNAYAGYFQNQTREINNYVVLSTLYDKRDIYAYPTAGFFFKNEIGYFGLFNDKLNYWKFLFDIRKYAHWKSLIFAGRFYTLQTVGDLPVYDLVYIGFGERVRGHFYEVYYGRHAMIASLELRYPIISTRYYTIPVQYVPPLFTQNLKFGINAGLFYDAGMSWGYDRAFVKENLIQGFGAGLHIRLPYIEVFRIEAAFNEQFRIEYIFEVRISF</sequence>
<keyword evidence="2" id="KW-1134">Transmembrane beta strand</keyword>
<evidence type="ECO:0000313" key="6">
    <source>
        <dbReference type="EMBL" id="HGY56456.1"/>
    </source>
</evidence>
<dbReference type="GO" id="GO:0019867">
    <property type="term" value="C:outer membrane"/>
    <property type="evidence" value="ECO:0007669"/>
    <property type="project" value="InterPro"/>
</dbReference>
<protein>
    <submittedName>
        <fullName evidence="6">Outer membrane protein assembly factor</fullName>
    </submittedName>
</protein>
<evidence type="ECO:0000259" key="5">
    <source>
        <dbReference type="PROSITE" id="PS51779"/>
    </source>
</evidence>
<accession>A0A7V4U1Q9</accession>
<dbReference type="PROSITE" id="PS51779">
    <property type="entry name" value="POTRA"/>
    <property type="match status" value="1"/>
</dbReference>
<dbReference type="Gene3D" id="2.40.160.50">
    <property type="entry name" value="membrane protein fhac: a member of the omp85/tpsb transporter family"/>
    <property type="match status" value="1"/>
</dbReference>
<comment type="caution">
    <text evidence="6">The sequence shown here is derived from an EMBL/GenBank/DDBJ whole genome shotgun (WGS) entry which is preliminary data.</text>
</comment>
<dbReference type="Gene3D" id="3.10.20.310">
    <property type="entry name" value="membrane protein fhac"/>
    <property type="match status" value="1"/>
</dbReference>
<comment type="subcellular location">
    <subcellularLocation>
        <location evidence="1">Membrane</location>
    </subcellularLocation>
</comment>
<feature type="domain" description="POTRA" evidence="5">
    <location>
        <begin position="36"/>
        <end position="107"/>
    </location>
</feature>
<dbReference type="Proteomes" id="UP000885779">
    <property type="component" value="Unassembled WGS sequence"/>
</dbReference>
<name>A0A7V4U1Q9_CALAY</name>
<evidence type="ECO:0000256" key="3">
    <source>
        <dbReference type="ARBA" id="ARBA00022692"/>
    </source>
</evidence>
<evidence type="ECO:0000256" key="1">
    <source>
        <dbReference type="ARBA" id="ARBA00004370"/>
    </source>
</evidence>
<dbReference type="Pfam" id="PF01103">
    <property type="entry name" value="Omp85"/>
    <property type="match status" value="1"/>
</dbReference>
<dbReference type="InterPro" id="IPR010827">
    <property type="entry name" value="BamA/TamA_POTRA"/>
</dbReference>
<organism evidence="6">
    <name type="scientific">Caldithrix abyssi</name>
    <dbReference type="NCBI Taxonomy" id="187145"/>
    <lineage>
        <taxon>Bacteria</taxon>
        <taxon>Pseudomonadati</taxon>
        <taxon>Calditrichota</taxon>
        <taxon>Calditrichia</taxon>
        <taxon>Calditrichales</taxon>
        <taxon>Calditrichaceae</taxon>
        <taxon>Caldithrix</taxon>
    </lineage>
</organism>
<dbReference type="EMBL" id="DRQG01000113">
    <property type="protein sequence ID" value="HGY56456.1"/>
    <property type="molecule type" value="Genomic_DNA"/>
</dbReference>
<dbReference type="PANTHER" id="PTHR12815:SF18">
    <property type="entry name" value="SORTING AND ASSEMBLY MACHINERY COMPONENT 50 HOMOLOG"/>
    <property type="match status" value="1"/>
</dbReference>
<gene>
    <name evidence="6" type="ORF">ENK44_12170</name>
</gene>
<proteinExistence type="predicted"/>
<keyword evidence="4" id="KW-0472">Membrane</keyword>
<dbReference type="InterPro" id="IPR034746">
    <property type="entry name" value="POTRA"/>
</dbReference>
<dbReference type="InterPro" id="IPR000184">
    <property type="entry name" value="Bac_surfAg_D15"/>
</dbReference>
<evidence type="ECO:0000256" key="2">
    <source>
        <dbReference type="ARBA" id="ARBA00022452"/>
    </source>
</evidence>
<dbReference type="InterPro" id="IPR039910">
    <property type="entry name" value="D15-like"/>
</dbReference>
<evidence type="ECO:0000256" key="4">
    <source>
        <dbReference type="ARBA" id="ARBA00023136"/>
    </source>
</evidence>
<dbReference type="Pfam" id="PF07244">
    <property type="entry name" value="POTRA"/>
    <property type="match status" value="1"/>
</dbReference>
<reference evidence="6" key="1">
    <citation type="journal article" date="2020" name="mSystems">
        <title>Genome- and Community-Level Interaction Insights into Carbon Utilization and Element Cycling Functions of Hydrothermarchaeota in Hydrothermal Sediment.</title>
        <authorList>
            <person name="Zhou Z."/>
            <person name="Liu Y."/>
            <person name="Xu W."/>
            <person name="Pan J."/>
            <person name="Luo Z.H."/>
            <person name="Li M."/>
        </authorList>
    </citation>
    <scope>NUCLEOTIDE SEQUENCE [LARGE SCALE GENOMIC DNA]</scope>
    <source>
        <strain evidence="6">HyVt-577</strain>
    </source>
</reference>
<keyword evidence="3" id="KW-0812">Transmembrane</keyword>